<keyword evidence="1" id="KW-1185">Reference proteome</keyword>
<protein>
    <submittedName>
        <fullName evidence="2">Uncharacterized protein</fullName>
    </submittedName>
</protein>
<dbReference type="WBParaSite" id="PSU_v2.g2864.t1">
    <property type="protein sequence ID" value="PSU_v2.g2864.t1"/>
    <property type="gene ID" value="PSU_v2.g2864"/>
</dbReference>
<dbReference type="Proteomes" id="UP000887577">
    <property type="component" value="Unplaced"/>
</dbReference>
<evidence type="ECO:0000313" key="1">
    <source>
        <dbReference type="Proteomes" id="UP000887577"/>
    </source>
</evidence>
<dbReference type="AlphaFoldDB" id="A0A914YXP7"/>
<organism evidence="1 2">
    <name type="scientific">Panagrolaimus superbus</name>
    <dbReference type="NCBI Taxonomy" id="310955"/>
    <lineage>
        <taxon>Eukaryota</taxon>
        <taxon>Metazoa</taxon>
        <taxon>Ecdysozoa</taxon>
        <taxon>Nematoda</taxon>
        <taxon>Chromadorea</taxon>
        <taxon>Rhabditida</taxon>
        <taxon>Tylenchina</taxon>
        <taxon>Panagrolaimomorpha</taxon>
        <taxon>Panagrolaimoidea</taxon>
        <taxon>Panagrolaimidae</taxon>
        <taxon>Panagrolaimus</taxon>
    </lineage>
</organism>
<evidence type="ECO:0000313" key="2">
    <source>
        <dbReference type="WBParaSite" id="PSU_v2.g2864.t1"/>
    </source>
</evidence>
<name>A0A914YXP7_9BILA</name>
<proteinExistence type="predicted"/>
<reference evidence="2" key="1">
    <citation type="submission" date="2022-11" db="UniProtKB">
        <authorList>
            <consortium name="WormBaseParasite"/>
        </authorList>
    </citation>
    <scope>IDENTIFICATION</scope>
</reference>
<sequence length="255" mass="29486">MLMKDKVTEIDIQQSKNLLRKWFETRNNIFPHNPYTLKTHEMTHFPDQVRIHGPLQSSSCFAGENILNKISKMVTANQGDVILKQIAERFSQESSVAEWKTRQSRGPLHRLVSILDDNSHKNDQLLPSSSILAQGTGSTQCTKRAKISDYEFASSLLVENETDSFCIFKHQNSYKVGCIEYIAEAGDDFHIQIQSYEAELVNNIQEFVFHDYYILGERWLNLYFCESKDVLRKGIVIKYNVKKNVCTIIPCFEHN</sequence>
<accession>A0A914YXP7</accession>